<dbReference type="Proteomes" id="UP000621307">
    <property type="component" value="Unassembled WGS sequence"/>
</dbReference>
<evidence type="ECO:0008006" key="3">
    <source>
        <dbReference type="Google" id="ProtNLM"/>
    </source>
</evidence>
<evidence type="ECO:0000313" key="2">
    <source>
        <dbReference type="Proteomes" id="UP000621307"/>
    </source>
</evidence>
<gene>
    <name evidence="1" type="ORF">H6G14_22005</name>
</gene>
<name>A0ABR8BIM2_9NOSO</name>
<protein>
    <recommendedName>
        <fullName evidence="3">Secreted protein</fullName>
    </recommendedName>
</protein>
<comment type="caution">
    <text evidence="1">The sequence shown here is derived from an EMBL/GenBank/DDBJ whole genome shotgun (WGS) entry which is preliminary data.</text>
</comment>
<accession>A0ABR8BIM2</accession>
<evidence type="ECO:0000313" key="1">
    <source>
        <dbReference type="EMBL" id="MBD2253952.1"/>
    </source>
</evidence>
<reference evidence="1 2" key="1">
    <citation type="journal article" date="2020" name="ISME J.">
        <title>Comparative genomics reveals insights into cyanobacterial evolution and habitat adaptation.</title>
        <authorList>
            <person name="Chen M.Y."/>
            <person name="Teng W.K."/>
            <person name="Zhao L."/>
            <person name="Hu C.X."/>
            <person name="Zhou Y.K."/>
            <person name="Han B.P."/>
            <person name="Song L.R."/>
            <person name="Shu W.S."/>
        </authorList>
    </citation>
    <scope>NUCLEOTIDE SEQUENCE [LARGE SCALE GENOMIC DNA]</scope>
    <source>
        <strain evidence="1 2">FACHB-3921</strain>
    </source>
</reference>
<sequence>MQLKSRIAYYSIMLYLCASELTEKTRVGHETKLIGHETKLIRHETKLIGHETKLICHEIKLIRHETKLIRHEIKLIRHETKLIRHETKLIVDDNLRQTASYTPRPSALTSATLRVKNPQKSKFPA</sequence>
<organism evidence="1 2">
    <name type="scientific">Nostoc parmelioides FACHB-3921</name>
    <dbReference type="NCBI Taxonomy" id="2692909"/>
    <lineage>
        <taxon>Bacteria</taxon>
        <taxon>Bacillati</taxon>
        <taxon>Cyanobacteriota</taxon>
        <taxon>Cyanophyceae</taxon>
        <taxon>Nostocales</taxon>
        <taxon>Nostocaceae</taxon>
        <taxon>Nostoc</taxon>
    </lineage>
</organism>
<dbReference type="EMBL" id="JACJQL010000041">
    <property type="protein sequence ID" value="MBD2253952.1"/>
    <property type="molecule type" value="Genomic_DNA"/>
</dbReference>
<proteinExistence type="predicted"/>
<keyword evidence="2" id="KW-1185">Reference proteome</keyword>